<sequence length="587" mass="67877">MKILINCINLLSDSQGSGGAGKYVYSLVSGLAKISDVRVLVQPHNFLRFQKIRGIQVIPLVDNNSRAIHDNMSWGDVYLCPLNELVPNYIDSRIPVVSCILDLQHEKYPQFFKGGIYDARRSYYGYAISRSDAVITISNHEKELIQKVYGKQEVYVTYLAGYLASEFDLDFLQSNIANEFNIPENPYLIYPAIPWRHKNHYRLIEALWILKREYHQLSNIKLILTGSQKHNLNSSHFLDKIINDLDMQDSVDIRGFISDAELAILIKKAKLMVFPSLYEGFGIPIVDAMNFGTPVLTTSLSSIPEICQDAVAYLQDPFNSKLIAHDMAKLLMDEDKLLHLSNLGLKQGHQYSLQKTANDTLKILTEVVNKYRSSGCMNFVTAKSAEQYNRNKIQRLTLLINFISQDNLIHLEKEEHLDIFYQSLKKYIPFCNIINILPFETKFKNHDYKFDRAYNVYSTKENTSHYLNVFSYIIDSLVETDYLMYCPYGIKLDNLDISQAITTLDICSDLAAVSFNNKMKYPKVVHPFEGKKLLNQFKLWKTKPLDFFKLKLLRVSMQNEHENLSTLKFLSYFLGNLRYLDFPVRDR</sequence>
<dbReference type="InterPro" id="IPR001296">
    <property type="entry name" value="Glyco_trans_1"/>
</dbReference>
<protein>
    <submittedName>
        <fullName evidence="3">Glycosyltransferase family 4 protein</fullName>
    </submittedName>
</protein>
<dbReference type="Pfam" id="PF00534">
    <property type="entry name" value="Glycos_transf_1"/>
    <property type="match status" value="1"/>
</dbReference>
<proteinExistence type="predicted"/>
<evidence type="ECO:0000313" key="4">
    <source>
        <dbReference type="Proteomes" id="UP000661112"/>
    </source>
</evidence>
<dbReference type="Proteomes" id="UP000661112">
    <property type="component" value="Unassembled WGS sequence"/>
</dbReference>
<dbReference type="CDD" id="cd03809">
    <property type="entry name" value="GT4_MtfB-like"/>
    <property type="match status" value="1"/>
</dbReference>
<dbReference type="SUPFAM" id="SSF53756">
    <property type="entry name" value="UDP-Glycosyltransferase/glycogen phosphorylase"/>
    <property type="match status" value="1"/>
</dbReference>
<organism evidence="3 4">
    <name type="scientific">Anabaena azotica FACHB-119</name>
    <dbReference type="NCBI Taxonomy" id="947527"/>
    <lineage>
        <taxon>Bacteria</taxon>
        <taxon>Bacillati</taxon>
        <taxon>Cyanobacteriota</taxon>
        <taxon>Cyanophyceae</taxon>
        <taxon>Nostocales</taxon>
        <taxon>Nostocaceae</taxon>
        <taxon>Anabaena</taxon>
        <taxon>Anabaena azotica</taxon>
    </lineage>
</organism>
<feature type="domain" description="Glycosyl transferase family 1" evidence="2">
    <location>
        <begin position="184"/>
        <end position="341"/>
    </location>
</feature>
<reference evidence="3 4" key="1">
    <citation type="journal article" date="2020" name="ISME J.">
        <title>Comparative genomics reveals insights into cyanobacterial evolution and habitat adaptation.</title>
        <authorList>
            <person name="Chen M.Y."/>
            <person name="Teng W.K."/>
            <person name="Zhao L."/>
            <person name="Hu C.X."/>
            <person name="Zhou Y.K."/>
            <person name="Han B.P."/>
            <person name="Song L.R."/>
            <person name="Shu W.S."/>
        </authorList>
    </citation>
    <scope>NUCLEOTIDE SEQUENCE [LARGE SCALE GENOMIC DNA]</scope>
    <source>
        <strain evidence="3 4">FACHB-119</strain>
    </source>
</reference>
<keyword evidence="4" id="KW-1185">Reference proteome</keyword>
<gene>
    <name evidence="3" type="ORF">H6G83_10660</name>
</gene>
<dbReference type="EMBL" id="JACJSG010000012">
    <property type="protein sequence ID" value="MBD2501059.1"/>
    <property type="molecule type" value="Genomic_DNA"/>
</dbReference>
<accession>A0ABR8D1L0</accession>
<dbReference type="RefSeq" id="WP_190471095.1">
    <property type="nucleotide sequence ID" value="NZ_JACJSG010000012.1"/>
</dbReference>
<evidence type="ECO:0000259" key="2">
    <source>
        <dbReference type="Pfam" id="PF00534"/>
    </source>
</evidence>
<dbReference type="PANTHER" id="PTHR46401">
    <property type="entry name" value="GLYCOSYLTRANSFERASE WBBK-RELATED"/>
    <property type="match status" value="1"/>
</dbReference>
<dbReference type="PANTHER" id="PTHR46401:SF2">
    <property type="entry name" value="GLYCOSYLTRANSFERASE WBBK-RELATED"/>
    <property type="match status" value="1"/>
</dbReference>
<evidence type="ECO:0000256" key="1">
    <source>
        <dbReference type="ARBA" id="ARBA00022679"/>
    </source>
</evidence>
<dbReference type="Gene3D" id="3.40.50.2000">
    <property type="entry name" value="Glycogen Phosphorylase B"/>
    <property type="match status" value="2"/>
</dbReference>
<keyword evidence="1" id="KW-0808">Transferase</keyword>
<comment type="caution">
    <text evidence="3">The sequence shown here is derived from an EMBL/GenBank/DDBJ whole genome shotgun (WGS) entry which is preliminary data.</text>
</comment>
<name>A0ABR8D1L0_9NOST</name>
<evidence type="ECO:0000313" key="3">
    <source>
        <dbReference type="EMBL" id="MBD2501059.1"/>
    </source>
</evidence>